<proteinExistence type="inferred from homology"/>
<dbReference type="FunFam" id="3.40.30.10:FF:000036">
    <property type="entry name" value="anterior gradient protein 2 homolog"/>
    <property type="match status" value="1"/>
</dbReference>
<organism evidence="8 9">
    <name type="scientific">Salarias fasciatus</name>
    <name type="common">Jewelled blenny</name>
    <name type="synonym">Blennius fasciatus</name>
    <dbReference type="NCBI Taxonomy" id="181472"/>
    <lineage>
        <taxon>Eukaryota</taxon>
        <taxon>Metazoa</taxon>
        <taxon>Chordata</taxon>
        <taxon>Craniata</taxon>
        <taxon>Vertebrata</taxon>
        <taxon>Euteleostomi</taxon>
        <taxon>Actinopterygii</taxon>
        <taxon>Neopterygii</taxon>
        <taxon>Teleostei</taxon>
        <taxon>Neoteleostei</taxon>
        <taxon>Acanthomorphata</taxon>
        <taxon>Ovalentaria</taxon>
        <taxon>Blenniimorphae</taxon>
        <taxon>Blenniiformes</taxon>
        <taxon>Blennioidei</taxon>
        <taxon>Blenniidae</taxon>
        <taxon>Salariinae</taxon>
        <taxon>Salarias</taxon>
    </lineage>
</organism>
<protein>
    <submittedName>
        <fullName evidence="8">Anterior gradient protein 2 homolog</fullName>
    </submittedName>
</protein>
<evidence type="ECO:0000313" key="9">
    <source>
        <dbReference type="Proteomes" id="UP000472267"/>
    </source>
</evidence>
<keyword evidence="9" id="KW-1185">Reference proteome</keyword>
<comment type="subcellular location">
    <subcellularLocation>
        <location evidence="1">Endoplasmic reticulum</location>
    </subcellularLocation>
    <subcellularLocation>
        <location evidence="2">Secreted</location>
    </subcellularLocation>
</comment>
<dbReference type="GO" id="GO:0005576">
    <property type="term" value="C:extracellular region"/>
    <property type="evidence" value="ECO:0007669"/>
    <property type="project" value="UniProtKB-SubCell"/>
</dbReference>
<dbReference type="PANTHER" id="PTHR15337">
    <property type="entry name" value="ANTERIOR GRADIENT PROTEIN-RELATED"/>
    <property type="match status" value="1"/>
</dbReference>
<dbReference type="Pfam" id="PF13899">
    <property type="entry name" value="Thioredoxin_7"/>
    <property type="match status" value="1"/>
</dbReference>
<dbReference type="Proteomes" id="UP000472267">
    <property type="component" value="Chromosome 23"/>
</dbReference>
<dbReference type="InterPro" id="IPR036249">
    <property type="entry name" value="Thioredoxin-like_sf"/>
</dbReference>
<evidence type="ECO:0000256" key="1">
    <source>
        <dbReference type="ARBA" id="ARBA00004240"/>
    </source>
</evidence>
<dbReference type="Gene3D" id="3.40.30.10">
    <property type="entry name" value="Glutaredoxin"/>
    <property type="match status" value="1"/>
</dbReference>
<dbReference type="InterPro" id="IPR051099">
    <property type="entry name" value="AGR/TXD"/>
</dbReference>
<feature type="chain" id="PRO_5025440170" evidence="7">
    <location>
        <begin position="25"/>
        <end position="169"/>
    </location>
</feature>
<evidence type="ECO:0000256" key="5">
    <source>
        <dbReference type="ARBA" id="ARBA00022824"/>
    </source>
</evidence>
<keyword evidence="5" id="KW-0256">Endoplasmic reticulum</keyword>
<evidence type="ECO:0000256" key="2">
    <source>
        <dbReference type="ARBA" id="ARBA00004613"/>
    </source>
</evidence>
<reference evidence="8" key="1">
    <citation type="submission" date="2019-06" db="EMBL/GenBank/DDBJ databases">
        <authorList>
            <consortium name="Wellcome Sanger Institute Data Sharing"/>
        </authorList>
    </citation>
    <scope>NUCLEOTIDE SEQUENCE [LARGE SCALE GENOMIC DNA]</scope>
</reference>
<keyword evidence="3" id="KW-0964">Secreted</keyword>
<feature type="signal peptide" evidence="7">
    <location>
        <begin position="1"/>
        <end position="24"/>
    </location>
</feature>
<accession>A0A672HN49</accession>
<sequence>MPETVLTWASFVAAVFLILQTGRAGRSPGLKPSCSYCLAGWGDQLIWVQTYEEALYRSRSRNKPLMVLFHREDCAQCQALKQAFAKNKEIQMILDKDFVVLNLMYEITDDNLSPDGQYVPRIIFVDPSTTVRGDIIGPYSDRMYTYEPTDIDELLKNMKKAKNLLEFEI</sequence>
<name>A0A672HN49_SALFA</name>
<gene>
    <name evidence="8" type="primary">LOC115381251</name>
</gene>
<reference evidence="8" key="2">
    <citation type="submission" date="2025-08" db="UniProtKB">
        <authorList>
            <consortium name="Ensembl"/>
        </authorList>
    </citation>
    <scope>IDENTIFICATION</scope>
</reference>
<evidence type="ECO:0000256" key="7">
    <source>
        <dbReference type="SAM" id="SignalP"/>
    </source>
</evidence>
<dbReference type="SUPFAM" id="SSF52833">
    <property type="entry name" value="Thioredoxin-like"/>
    <property type="match status" value="1"/>
</dbReference>
<comment type="similarity">
    <text evidence="6">Belongs to the AGR family.</text>
</comment>
<dbReference type="Ensembl" id="ENSSFAT00005031449.1">
    <property type="protein sequence ID" value="ENSSFAP00005030350.1"/>
    <property type="gene ID" value="ENSSFAG00005015360.1"/>
</dbReference>
<evidence type="ECO:0000256" key="3">
    <source>
        <dbReference type="ARBA" id="ARBA00022525"/>
    </source>
</evidence>
<dbReference type="GO" id="GO:0005783">
    <property type="term" value="C:endoplasmic reticulum"/>
    <property type="evidence" value="ECO:0007669"/>
    <property type="project" value="UniProtKB-SubCell"/>
</dbReference>
<dbReference type="InParanoid" id="A0A672HN49"/>
<keyword evidence="4 7" id="KW-0732">Signal</keyword>
<evidence type="ECO:0000256" key="4">
    <source>
        <dbReference type="ARBA" id="ARBA00022729"/>
    </source>
</evidence>
<evidence type="ECO:0000256" key="6">
    <source>
        <dbReference type="ARBA" id="ARBA00038124"/>
    </source>
</evidence>
<dbReference type="PANTHER" id="PTHR15337:SF1">
    <property type="entry name" value="ANTERIOR GRADIENT PROTEIN 2 HOMOLOG"/>
    <property type="match status" value="1"/>
</dbReference>
<evidence type="ECO:0000313" key="8">
    <source>
        <dbReference type="Ensembl" id="ENSSFAP00005030350.1"/>
    </source>
</evidence>
<reference evidence="8" key="3">
    <citation type="submission" date="2025-09" db="UniProtKB">
        <authorList>
            <consortium name="Ensembl"/>
        </authorList>
    </citation>
    <scope>IDENTIFICATION</scope>
</reference>
<dbReference type="AlphaFoldDB" id="A0A672HN49"/>